<evidence type="ECO:0000313" key="4">
    <source>
        <dbReference type="Proteomes" id="UP000243232"/>
    </source>
</evidence>
<organism evidence="3 4">
    <name type="scientific">Pseudomonas pohangensis</name>
    <dbReference type="NCBI Taxonomy" id="364197"/>
    <lineage>
        <taxon>Bacteria</taxon>
        <taxon>Pseudomonadati</taxon>
        <taxon>Pseudomonadota</taxon>
        <taxon>Gammaproteobacteria</taxon>
        <taxon>Pseudomonadales</taxon>
        <taxon>Pseudomonadaceae</taxon>
        <taxon>Pseudomonas</taxon>
    </lineage>
</organism>
<keyword evidence="2" id="KW-0732">Signal</keyword>
<gene>
    <name evidence="3" type="ORF">SAMN05216296_0232</name>
</gene>
<dbReference type="EMBL" id="LT629785">
    <property type="protein sequence ID" value="SDT88403.1"/>
    <property type="molecule type" value="Genomic_DNA"/>
</dbReference>
<accession>A0A1H2DZW5</accession>
<evidence type="ECO:0000256" key="2">
    <source>
        <dbReference type="SAM" id="SignalP"/>
    </source>
</evidence>
<feature type="chain" id="PRO_5009272644" evidence="2">
    <location>
        <begin position="24"/>
        <end position="148"/>
    </location>
</feature>
<dbReference type="STRING" id="364197.SAMN05216296_0232"/>
<evidence type="ECO:0000256" key="1">
    <source>
        <dbReference type="SAM" id="MobiDB-lite"/>
    </source>
</evidence>
<dbReference type="PROSITE" id="PS51257">
    <property type="entry name" value="PROKAR_LIPOPROTEIN"/>
    <property type="match status" value="1"/>
</dbReference>
<feature type="region of interest" description="Disordered" evidence="1">
    <location>
        <begin position="19"/>
        <end position="43"/>
    </location>
</feature>
<keyword evidence="4" id="KW-1185">Reference proteome</keyword>
<reference evidence="4" key="1">
    <citation type="submission" date="2016-10" db="EMBL/GenBank/DDBJ databases">
        <authorList>
            <person name="Varghese N."/>
            <person name="Submissions S."/>
        </authorList>
    </citation>
    <scope>NUCLEOTIDE SEQUENCE [LARGE SCALE GENOMIC DNA]</scope>
    <source>
        <strain evidence="4">DSM 17875</strain>
    </source>
</reference>
<dbReference type="RefSeq" id="WP_090192688.1">
    <property type="nucleotide sequence ID" value="NZ_LT629785.1"/>
</dbReference>
<dbReference type="OrthoDB" id="6912619at2"/>
<name>A0A1H2DZW5_9PSED</name>
<dbReference type="AlphaFoldDB" id="A0A1H2DZW5"/>
<keyword evidence="3" id="KW-0449">Lipoprotein</keyword>
<dbReference type="Proteomes" id="UP000243232">
    <property type="component" value="Chromosome I"/>
</dbReference>
<feature type="signal peptide" evidence="2">
    <location>
        <begin position="1"/>
        <end position="23"/>
    </location>
</feature>
<evidence type="ECO:0000313" key="3">
    <source>
        <dbReference type="EMBL" id="SDT88403.1"/>
    </source>
</evidence>
<protein>
    <submittedName>
        <fullName evidence="3">Uncharacterized lipoprotein YbaY</fullName>
    </submittedName>
</protein>
<sequence length="148" mass="15347">MRPLPLILLACLLSGCASPPADHQPAPTPAKQPVRETSPPTPELSANLHQLSGALLTPAPGSVVELAVVLVDAQGHPRELLTSLTLSGTGQALPFALSVAMDAAPADLRLQLRARVSVSGRLVQRLPGQFIRPELNSDLGALQLVAAP</sequence>
<proteinExistence type="predicted"/>